<dbReference type="GO" id="GO:0000271">
    <property type="term" value="P:polysaccharide biosynthetic process"/>
    <property type="evidence" value="ECO:0007669"/>
    <property type="project" value="InterPro"/>
</dbReference>
<organism evidence="5 6">
    <name type="scientific">Paenibacillus antarcticus</name>
    <dbReference type="NCBI Taxonomy" id="253703"/>
    <lineage>
        <taxon>Bacteria</taxon>
        <taxon>Bacillati</taxon>
        <taxon>Bacillota</taxon>
        <taxon>Bacilli</taxon>
        <taxon>Bacillales</taxon>
        <taxon>Paenibacillaceae</taxon>
        <taxon>Paenibacillus</taxon>
    </lineage>
</organism>
<dbReference type="InterPro" id="IPR017476">
    <property type="entry name" value="UDP-Glc/GDP-Man"/>
</dbReference>
<dbReference type="SUPFAM" id="SSF52413">
    <property type="entry name" value="UDP-glucose/GDP-mannose dehydrogenase C-terminal domain"/>
    <property type="match status" value="1"/>
</dbReference>
<dbReference type="InterPro" id="IPR001732">
    <property type="entry name" value="UDP-Glc/GDP-Man_DH_N"/>
</dbReference>
<feature type="domain" description="UDP-glucose/GDP-mannose dehydrogenase C-terminal" evidence="4">
    <location>
        <begin position="316"/>
        <end position="413"/>
    </location>
</feature>
<sequence>MDKIICVVGLGYIGLPTASLLAIKGFQVHGVDVDQHAVELISQGEVHIYEPDLDIMVKAAVQSGQLHVSNEPIEADIFIIAVPTPFQEQYKPNISYVHQATMAIAPYLRPGNIVILESTSPIGTTERITNWILEARSDLNISESVHAVCDRIYVAHCPERVMPGQILRELVENDRIIGGIDHQSTLRTVEFYKQFVSGKILETNARTAEMAKLTENSFRDVNIAFANELSLICDHLSINVWELIRLANHHPRVNILQPGPGVGGHCIAVDPWFLVDAAPEQAKLIHTARMVNDYKPGYVVERVKERAERFKEPVIACLGLSFKANIDDLRESPSVEIVEHLSKLGVGRLNVVEPHIEELPVSIQLDHVSLMATEEAIRKSDIVLLLVNHDVFHDIDLNLLKEKIVIDTRGFFN</sequence>
<dbReference type="OrthoDB" id="9803238at2"/>
<dbReference type="Pfam" id="PF03721">
    <property type="entry name" value="UDPG_MGDP_dh_N"/>
    <property type="match status" value="1"/>
</dbReference>
<keyword evidence="2" id="KW-0520">NAD</keyword>
<dbReference type="Pfam" id="PF03720">
    <property type="entry name" value="UDPG_MGDP_dh_C"/>
    <property type="match status" value="1"/>
</dbReference>
<dbReference type="EMBL" id="LVJI01000012">
    <property type="protein sequence ID" value="OAB47079.1"/>
    <property type="molecule type" value="Genomic_DNA"/>
</dbReference>
<dbReference type="InterPro" id="IPR014026">
    <property type="entry name" value="UDP-Glc/GDP-Man_DH_dimer"/>
</dbReference>
<reference evidence="5 6" key="1">
    <citation type="submission" date="2016-03" db="EMBL/GenBank/DDBJ databases">
        <title>Draft genome sequence of Paenibacillus antarcticus CECT 5836.</title>
        <authorList>
            <person name="Shin S.-K."/>
            <person name="Yi H."/>
        </authorList>
    </citation>
    <scope>NUCLEOTIDE SEQUENCE [LARGE SCALE GENOMIC DNA]</scope>
    <source>
        <strain evidence="5 6">CECT 5836</strain>
    </source>
</reference>
<dbReference type="Gene3D" id="1.20.5.100">
    <property type="entry name" value="Cytochrome c1, transmembrane anchor, C-terminal"/>
    <property type="match status" value="1"/>
</dbReference>
<dbReference type="Pfam" id="PF00984">
    <property type="entry name" value="UDPG_MGDP_dh"/>
    <property type="match status" value="1"/>
</dbReference>
<dbReference type="PIRSF" id="PIRSF000124">
    <property type="entry name" value="UDPglc_GDPman_dh"/>
    <property type="match status" value="1"/>
</dbReference>
<dbReference type="InterPro" id="IPR008927">
    <property type="entry name" value="6-PGluconate_DH-like_C_sf"/>
</dbReference>
<dbReference type="InterPro" id="IPR036291">
    <property type="entry name" value="NAD(P)-bd_dom_sf"/>
</dbReference>
<evidence type="ECO:0000313" key="5">
    <source>
        <dbReference type="EMBL" id="OAB47079.1"/>
    </source>
</evidence>
<proteinExistence type="inferred from homology"/>
<evidence type="ECO:0000259" key="4">
    <source>
        <dbReference type="SMART" id="SM00984"/>
    </source>
</evidence>
<dbReference type="GO" id="GO:0051287">
    <property type="term" value="F:NAD binding"/>
    <property type="evidence" value="ECO:0007669"/>
    <property type="project" value="InterPro"/>
</dbReference>
<dbReference type="GO" id="GO:0016628">
    <property type="term" value="F:oxidoreductase activity, acting on the CH-CH group of donors, NAD or NADP as acceptor"/>
    <property type="evidence" value="ECO:0007669"/>
    <property type="project" value="InterPro"/>
</dbReference>
<dbReference type="SUPFAM" id="SSF51735">
    <property type="entry name" value="NAD(P)-binding Rossmann-fold domains"/>
    <property type="match status" value="1"/>
</dbReference>
<gene>
    <name evidence="5" type="ORF">PBAT_08460</name>
</gene>
<dbReference type="NCBIfam" id="TIGR03026">
    <property type="entry name" value="NDP-sugDHase"/>
    <property type="match status" value="1"/>
</dbReference>
<dbReference type="RefSeq" id="WP_068648485.1">
    <property type="nucleotide sequence ID" value="NZ_CP043611.1"/>
</dbReference>
<dbReference type="SMART" id="SM00984">
    <property type="entry name" value="UDPG_MGDP_dh_C"/>
    <property type="match status" value="1"/>
</dbReference>
<dbReference type="NCBIfam" id="NF008286">
    <property type="entry name" value="PRK11064.1"/>
    <property type="match status" value="1"/>
</dbReference>
<keyword evidence="1" id="KW-0560">Oxidoreductase</keyword>
<accession>A0A168PU33</accession>
<name>A0A168PU33_9BACL</name>
<comment type="similarity">
    <text evidence="3">Belongs to the UDP-glucose/GDP-mannose dehydrogenase family.</text>
</comment>
<evidence type="ECO:0000256" key="3">
    <source>
        <dbReference type="PIRNR" id="PIRNR000124"/>
    </source>
</evidence>
<keyword evidence="6" id="KW-1185">Reference proteome</keyword>
<dbReference type="PIRSF" id="PIRSF500136">
    <property type="entry name" value="UDP_ManNAc_DH"/>
    <property type="match status" value="1"/>
</dbReference>
<dbReference type="GO" id="GO:0016616">
    <property type="term" value="F:oxidoreductase activity, acting on the CH-OH group of donors, NAD or NADP as acceptor"/>
    <property type="evidence" value="ECO:0007669"/>
    <property type="project" value="InterPro"/>
</dbReference>
<evidence type="ECO:0000313" key="6">
    <source>
        <dbReference type="Proteomes" id="UP000077355"/>
    </source>
</evidence>
<dbReference type="SUPFAM" id="SSF48179">
    <property type="entry name" value="6-phosphogluconate dehydrogenase C-terminal domain-like"/>
    <property type="match status" value="1"/>
</dbReference>
<evidence type="ECO:0000256" key="1">
    <source>
        <dbReference type="ARBA" id="ARBA00023002"/>
    </source>
</evidence>
<dbReference type="InterPro" id="IPR028359">
    <property type="entry name" value="UDP_ManNAc/GlcNAc_DH"/>
</dbReference>
<dbReference type="AlphaFoldDB" id="A0A168PU33"/>
<comment type="caution">
    <text evidence="5">The sequence shown here is derived from an EMBL/GenBank/DDBJ whole genome shotgun (WGS) entry which is preliminary data.</text>
</comment>
<dbReference type="InterPro" id="IPR036220">
    <property type="entry name" value="UDP-Glc/GDP-Man_DH_C_sf"/>
</dbReference>
<dbReference type="PANTHER" id="PTHR43491:SF1">
    <property type="entry name" value="UDP-N-ACETYL-D-MANNOSAMINE DEHYDROGENASE"/>
    <property type="match status" value="1"/>
</dbReference>
<dbReference type="InterPro" id="IPR014027">
    <property type="entry name" value="UDP-Glc/GDP-Man_DH_C"/>
</dbReference>
<dbReference type="PANTHER" id="PTHR43491">
    <property type="entry name" value="UDP-N-ACETYL-D-MANNOSAMINE DEHYDROGENASE"/>
    <property type="match status" value="1"/>
</dbReference>
<dbReference type="Gene3D" id="3.40.50.720">
    <property type="entry name" value="NAD(P)-binding Rossmann-like Domain"/>
    <property type="match status" value="2"/>
</dbReference>
<protein>
    <submittedName>
        <fullName evidence="5">UDP-N-acetyl-D-mannosaminuronic acid dehydrogenase</fullName>
    </submittedName>
</protein>
<dbReference type="Proteomes" id="UP000077355">
    <property type="component" value="Unassembled WGS sequence"/>
</dbReference>
<evidence type="ECO:0000256" key="2">
    <source>
        <dbReference type="ARBA" id="ARBA00023027"/>
    </source>
</evidence>